<gene>
    <name evidence="2" type="ORF">EHSB41UT_02672</name>
</gene>
<dbReference type="OrthoDB" id="9000630at2"/>
<dbReference type="Gene3D" id="3.30.2010.10">
    <property type="entry name" value="Metalloproteases ('zincins'), catalytic domain"/>
    <property type="match status" value="1"/>
</dbReference>
<dbReference type="AlphaFoldDB" id="A0A1X7ALK1"/>
<accession>A0A1X7ALK1</accession>
<sequence>MKYLQGYPEQLVSQAQNLLDNNRLKPYLLKKYPQAHAVRSNEALYKYTQALKSRYLKQSQPITKVVYDDKINVMKHALGMHVTTSRIQGNKLKAKKEIRIASVFKLAPEEFLKMIVVHELAHLREKDHNKAFYQLCNYMEPDYHQLELDLRLYLTLLDTGETLY</sequence>
<proteinExistence type="predicted"/>
<dbReference type="RefSeq" id="WP_087110690.1">
    <property type="nucleotide sequence ID" value="NZ_CBCSCN010000006.1"/>
</dbReference>
<dbReference type="PANTHER" id="PTHR30399:SF1">
    <property type="entry name" value="UTP PYROPHOSPHATASE"/>
    <property type="match status" value="1"/>
</dbReference>
<name>A0A1X7ALK1_9GAMM</name>
<evidence type="ECO:0000259" key="1">
    <source>
        <dbReference type="Pfam" id="PF01863"/>
    </source>
</evidence>
<dbReference type="Proteomes" id="UP000196573">
    <property type="component" value="Unassembled WGS sequence"/>
</dbReference>
<keyword evidence="3" id="KW-1185">Reference proteome</keyword>
<organism evidence="2 3">
    <name type="scientific">Parendozoicomonas haliclonae</name>
    <dbReference type="NCBI Taxonomy" id="1960125"/>
    <lineage>
        <taxon>Bacteria</taxon>
        <taxon>Pseudomonadati</taxon>
        <taxon>Pseudomonadota</taxon>
        <taxon>Gammaproteobacteria</taxon>
        <taxon>Oceanospirillales</taxon>
        <taxon>Endozoicomonadaceae</taxon>
        <taxon>Parendozoicomonas</taxon>
    </lineage>
</organism>
<dbReference type="CDD" id="cd07344">
    <property type="entry name" value="M48_yhfN_like"/>
    <property type="match status" value="1"/>
</dbReference>
<dbReference type="InterPro" id="IPR053136">
    <property type="entry name" value="UTP_pyrophosphatase-like"/>
</dbReference>
<dbReference type="PANTHER" id="PTHR30399">
    <property type="entry name" value="UNCHARACTERIZED PROTEIN YGJP"/>
    <property type="match status" value="1"/>
</dbReference>
<reference evidence="2 3" key="1">
    <citation type="submission" date="2017-03" db="EMBL/GenBank/DDBJ databases">
        <authorList>
            <person name="Afonso C.L."/>
            <person name="Miller P.J."/>
            <person name="Scott M.A."/>
            <person name="Spackman E."/>
            <person name="Goraichik I."/>
            <person name="Dimitrov K.M."/>
            <person name="Suarez D.L."/>
            <person name="Swayne D.E."/>
        </authorList>
    </citation>
    <scope>NUCLEOTIDE SEQUENCE [LARGE SCALE GENOMIC DNA]</scope>
    <source>
        <strain evidence="2">SB41UT1</strain>
    </source>
</reference>
<evidence type="ECO:0000313" key="2">
    <source>
        <dbReference type="EMBL" id="SMA48265.1"/>
    </source>
</evidence>
<feature type="domain" description="YgjP-like metallopeptidase" evidence="1">
    <location>
        <begin position="40"/>
        <end position="151"/>
    </location>
</feature>
<dbReference type="InterPro" id="IPR002725">
    <property type="entry name" value="YgjP-like_metallopeptidase"/>
</dbReference>
<protein>
    <recommendedName>
        <fullName evidence="1">YgjP-like metallopeptidase domain-containing protein</fullName>
    </recommendedName>
</protein>
<evidence type="ECO:0000313" key="3">
    <source>
        <dbReference type="Proteomes" id="UP000196573"/>
    </source>
</evidence>
<dbReference type="EMBL" id="FWPT01000006">
    <property type="protein sequence ID" value="SMA48265.1"/>
    <property type="molecule type" value="Genomic_DNA"/>
</dbReference>
<dbReference type="Pfam" id="PF01863">
    <property type="entry name" value="YgjP-like"/>
    <property type="match status" value="1"/>
</dbReference>